<feature type="region of interest" description="Disordered" evidence="1">
    <location>
        <begin position="280"/>
        <end position="320"/>
    </location>
</feature>
<dbReference type="EMBL" id="WJXW01000005">
    <property type="protein sequence ID" value="KAF9736079.1"/>
    <property type="molecule type" value="Genomic_DNA"/>
</dbReference>
<name>A0A9P6GIM2_9PLEO</name>
<dbReference type="Proteomes" id="UP000756921">
    <property type="component" value="Unassembled WGS sequence"/>
</dbReference>
<protein>
    <submittedName>
        <fullName evidence="2">Uncharacterized protein</fullName>
    </submittedName>
</protein>
<sequence>MRDDKRKLAELRREEMRTAIRNAADLKATSLEQLKKIVAQNQFADRFTGILELKAEYTFDPNGRRGPSQTVSYTSRFVVRLSDVTEDMCISGSLSIKAGKIGGSGKGSFVDSDKLKQSDLNFYISVKVVNQTINFKDALAEAKVALTVGPIDLEAQANVGIARSNLETNTETTIQVSWSGGGHIKPMEQQWDIPSLMQAAARFPDLVADCPQRTYAILGRYETLRSFVDKAPAACSPLQYENAQIYTNALLDSFMSYKAMYKTIGENIFAIQGKTMEIKKREGNGGGNSSEGHGDKGTSRKDVGEKTETGSNDVTKKDPNTTLSAYVEDLTPFEDSIKRLSDARMAIRRQMARIVKEVDVIEADPKIATDETHNEPFQSPLAFETRLPTVDLPARLKPRPYALTGAAIRPPMPLTPEEADRQEQKDQETLDATPLAGLDVTLSTEEIKMFENITATRRGIGRVMRVTSPAGSSANGAGFNNLDILQPMTLPEWVVTKFLVQIYKGHVCYVSTSYENGFLIEKGVKHGDATSFPFGPFDVGERITSAFIETGICETDHDKQV</sequence>
<evidence type="ECO:0000313" key="3">
    <source>
        <dbReference type="Proteomes" id="UP000756921"/>
    </source>
</evidence>
<feature type="region of interest" description="Disordered" evidence="1">
    <location>
        <begin position="406"/>
        <end position="431"/>
    </location>
</feature>
<organism evidence="2 3">
    <name type="scientific">Paraphaeosphaeria minitans</name>
    <dbReference type="NCBI Taxonomy" id="565426"/>
    <lineage>
        <taxon>Eukaryota</taxon>
        <taxon>Fungi</taxon>
        <taxon>Dikarya</taxon>
        <taxon>Ascomycota</taxon>
        <taxon>Pezizomycotina</taxon>
        <taxon>Dothideomycetes</taxon>
        <taxon>Pleosporomycetidae</taxon>
        <taxon>Pleosporales</taxon>
        <taxon>Massarineae</taxon>
        <taxon>Didymosphaeriaceae</taxon>
        <taxon>Paraphaeosphaeria</taxon>
    </lineage>
</organism>
<comment type="caution">
    <text evidence="2">The sequence shown here is derived from an EMBL/GenBank/DDBJ whole genome shotgun (WGS) entry which is preliminary data.</text>
</comment>
<accession>A0A9P6GIM2</accession>
<evidence type="ECO:0000256" key="1">
    <source>
        <dbReference type="SAM" id="MobiDB-lite"/>
    </source>
</evidence>
<feature type="compositionally biased region" description="Basic and acidic residues" evidence="1">
    <location>
        <begin position="418"/>
        <end position="428"/>
    </location>
</feature>
<dbReference type="AlphaFoldDB" id="A0A9P6GIM2"/>
<dbReference type="OrthoDB" id="3231004at2759"/>
<gene>
    <name evidence="2" type="ORF">PMIN01_05994</name>
</gene>
<keyword evidence="3" id="KW-1185">Reference proteome</keyword>
<reference evidence="2" key="1">
    <citation type="journal article" date="2020" name="Mol. Plant Microbe Interact.">
        <title>Genome Sequence of the Biocontrol Agent Coniothyrium minitans strain Conio (IMI 134523).</title>
        <authorList>
            <person name="Patel D."/>
            <person name="Shittu T.A."/>
            <person name="Baroncelli R."/>
            <person name="Muthumeenakshi S."/>
            <person name="Osborne T.H."/>
            <person name="Janganan T.K."/>
            <person name="Sreenivasaprasad S."/>
        </authorList>
    </citation>
    <scope>NUCLEOTIDE SEQUENCE</scope>
    <source>
        <strain evidence="2">Conio</strain>
    </source>
</reference>
<proteinExistence type="predicted"/>
<evidence type="ECO:0000313" key="2">
    <source>
        <dbReference type="EMBL" id="KAF9736079.1"/>
    </source>
</evidence>
<feature type="compositionally biased region" description="Basic and acidic residues" evidence="1">
    <location>
        <begin position="292"/>
        <end position="319"/>
    </location>
</feature>